<dbReference type="InterPro" id="IPR021401">
    <property type="entry name" value="DUF3040"/>
</dbReference>
<feature type="transmembrane region" description="Helical" evidence="2">
    <location>
        <begin position="39"/>
        <end position="59"/>
    </location>
</feature>
<name>A0A094PN48_9ZZZZ</name>
<protein>
    <recommendedName>
        <fullName evidence="4">DUF3040 domain-containing protein</fullName>
    </recommendedName>
</protein>
<keyword evidence="2" id="KW-1133">Transmembrane helix</keyword>
<dbReference type="Pfam" id="PF11239">
    <property type="entry name" value="DUF3040"/>
    <property type="match status" value="1"/>
</dbReference>
<feature type="region of interest" description="Disordered" evidence="1">
    <location>
        <begin position="88"/>
        <end position="118"/>
    </location>
</feature>
<keyword evidence="2" id="KW-0472">Membrane</keyword>
<organism evidence="3">
    <name type="scientific">freshwater metagenome</name>
    <dbReference type="NCBI Taxonomy" id="449393"/>
    <lineage>
        <taxon>unclassified sequences</taxon>
        <taxon>metagenomes</taxon>
        <taxon>ecological metagenomes</taxon>
    </lineage>
</organism>
<dbReference type="AlphaFoldDB" id="A0A094PN48"/>
<evidence type="ECO:0008006" key="4">
    <source>
        <dbReference type="Google" id="ProtNLM"/>
    </source>
</evidence>
<comment type="caution">
    <text evidence="3">The sequence shown here is derived from an EMBL/GenBank/DDBJ whole genome shotgun (WGS) entry which is preliminary data.</text>
</comment>
<evidence type="ECO:0000256" key="1">
    <source>
        <dbReference type="SAM" id="MobiDB-lite"/>
    </source>
</evidence>
<dbReference type="EMBL" id="JNSL01000216">
    <property type="protein sequence ID" value="KGA12507.1"/>
    <property type="molecule type" value="Genomic_DNA"/>
</dbReference>
<keyword evidence="2" id="KW-0812">Transmembrane</keyword>
<proteinExistence type="predicted"/>
<feature type="transmembrane region" description="Helical" evidence="2">
    <location>
        <begin position="65"/>
        <end position="85"/>
    </location>
</feature>
<sequence length="118" mass="12399">MGLSEREQKLLEELERGLMEGDSSFAAKAQRVGNPAGRMIAGALLAIIGLGVLVTGVFIQFAAIGVVGFLVMLGGLVLATSNLQLPDMSKGLPKPGSGQSGPGRNFFEDRWDKRQGGQ</sequence>
<reference evidence="3" key="1">
    <citation type="submission" date="2014-06" db="EMBL/GenBank/DDBJ databases">
        <title>Key roles for freshwater Actinobacteria revealed by deep metagenomic sequencing.</title>
        <authorList>
            <person name="Ghai R."/>
            <person name="Mizuno C.M."/>
            <person name="Picazo A."/>
            <person name="Camacho A."/>
            <person name="Rodriguez-Valera F."/>
        </authorList>
    </citation>
    <scope>NUCLEOTIDE SEQUENCE</scope>
</reference>
<gene>
    <name evidence="3" type="ORF">GM51_21525</name>
</gene>
<evidence type="ECO:0000256" key="2">
    <source>
        <dbReference type="SAM" id="Phobius"/>
    </source>
</evidence>
<accession>A0A094PN48</accession>
<evidence type="ECO:0000313" key="3">
    <source>
        <dbReference type="EMBL" id="KGA12507.1"/>
    </source>
</evidence>
<feature type="compositionally biased region" description="Basic and acidic residues" evidence="1">
    <location>
        <begin position="106"/>
        <end position="118"/>
    </location>
</feature>